<protein>
    <submittedName>
        <fullName evidence="1">Uncharacterized protein</fullName>
    </submittedName>
</protein>
<comment type="caution">
    <text evidence="1">The sequence shown here is derived from an EMBL/GenBank/DDBJ whole genome shotgun (WGS) entry which is preliminary data.</text>
</comment>
<dbReference type="PANTHER" id="PTHR45786:SF74">
    <property type="entry name" value="ATP-DEPENDENT DNA HELICASE"/>
    <property type="match status" value="1"/>
</dbReference>
<sequence length="149" mass="16895">MPDESCKVVVHPYRMPRRQHERRYNVPTSIEIAVVIAGSKQTTPRDIVLRVLRASDGILSRIADTHRSYDALEYPIIFWKGQEGYPFDIHLINPNSSLPISNKIVVGQEYGGKTTKIKIRSGVVEVEVNNSSIVPFSPLLTRIFNTFKC</sequence>
<proteinExistence type="predicted"/>
<organism evidence="1 2">
    <name type="scientific">Argiope bruennichi</name>
    <name type="common">Wasp spider</name>
    <name type="synonym">Aranea bruennichi</name>
    <dbReference type="NCBI Taxonomy" id="94029"/>
    <lineage>
        <taxon>Eukaryota</taxon>
        <taxon>Metazoa</taxon>
        <taxon>Ecdysozoa</taxon>
        <taxon>Arthropoda</taxon>
        <taxon>Chelicerata</taxon>
        <taxon>Arachnida</taxon>
        <taxon>Araneae</taxon>
        <taxon>Araneomorphae</taxon>
        <taxon>Entelegynae</taxon>
        <taxon>Araneoidea</taxon>
        <taxon>Araneidae</taxon>
        <taxon>Argiope</taxon>
    </lineage>
</organism>
<dbReference type="PANTHER" id="PTHR45786">
    <property type="entry name" value="DNA BINDING PROTEIN-LIKE"/>
    <property type="match status" value="1"/>
</dbReference>
<name>A0A8T0FHR8_ARGBR</name>
<reference evidence="1" key="2">
    <citation type="submission" date="2020-06" db="EMBL/GenBank/DDBJ databases">
        <authorList>
            <person name="Sheffer M."/>
        </authorList>
    </citation>
    <scope>NUCLEOTIDE SEQUENCE</scope>
</reference>
<keyword evidence="2" id="KW-1185">Reference proteome</keyword>
<reference evidence="1" key="1">
    <citation type="journal article" date="2020" name="bioRxiv">
        <title>Chromosome-level reference genome of the European wasp spider Argiope bruennichi: a resource for studies on range expansion and evolutionary adaptation.</title>
        <authorList>
            <person name="Sheffer M.M."/>
            <person name="Hoppe A."/>
            <person name="Krehenwinkel H."/>
            <person name="Uhl G."/>
            <person name="Kuss A.W."/>
            <person name="Jensen L."/>
            <person name="Jensen C."/>
            <person name="Gillespie R.G."/>
            <person name="Hoff K.J."/>
            <person name="Prost S."/>
        </authorList>
    </citation>
    <scope>NUCLEOTIDE SEQUENCE</scope>
</reference>
<evidence type="ECO:0000313" key="1">
    <source>
        <dbReference type="EMBL" id="KAF8789768.1"/>
    </source>
</evidence>
<dbReference type="AlphaFoldDB" id="A0A8T0FHR8"/>
<accession>A0A8T0FHR8</accession>
<gene>
    <name evidence="1" type="ORF">HNY73_007681</name>
</gene>
<evidence type="ECO:0000313" key="2">
    <source>
        <dbReference type="Proteomes" id="UP000807504"/>
    </source>
</evidence>
<dbReference type="EMBL" id="JABXBU010000012">
    <property type="protein sequence ID" value="KAF8789768.1"/>
    <property type="molecule type" value="Genomic_DNA"/>
</dbReference>
<dbReference type="Proteomes" id="UP000807504">
    <property type="component" value="Unassembled WGS sequence"/>
</dbReference>